<evidence type="ECO:0000256" key="1">
    <source>
        <dbReference type="SAM" id="Phobius"/>
    </source>
</evidence>
<evidence type="ECO:0000313" key="3">
    <source>
        <dbReference type="Proteomes" id="UP000030152"/>
    </source>
</evidence>
<evidence type="ECO:0008006" key="4">
    <source>
        <dbReference type="Google" id="ProtNLM"/>
    </source>
</evidence>
<feature type="transmembrane region" description="Helical" evidence="1">
    <location>
        <begin position="6"/>
        <end position="25"/>
    </location>
</feature>
<keyword evidence="3" id="KW-1185">Reference proteome</keyword>
<dbReference type="Proteomes" id="UP000030152">
    <property type="component" value="Unassembled WGS sequence"/>
</dbReference>
<dbReference type="EMBL" id="JRLX01000007">
    <property type="protein sequence ID" value="KGO86967.1"/>
    <property type="molecule type" value="Genomic_DNA"/>
</dbReference>
<organism evidence="2 3">
    <name type="scientific">Flavobacterium rivuli WB 3.3-2 = DSM 21788</name>
    <dbReference type="NCBI Taxonomy" id="1121895"/>
    <lineage>
        <taxon>Bacteria</taxon>
        <taxon>Pseudomonadati</taxon>
        <taxon>Bacteroidota</taxon>
        <taxon>Flavobacteriia</taxon>
        <taxon>Flavobacteriales</taxon>
        <taxon>Flavobacteriaceae</taxon>
        <taxon>Flavobacterium</taxon>
    </lineage>
</organism>
<keyword evidence="1" id="KW-0472">Membrane</keyword>
<gene>
    <name evidence="2" type="ORF">Q765_08375</name>
</gene>
<sequence>MTILTIILIVIATIIAIPLAIALFVKKAYYIERSIIINKPVADVFNYVAHIKNQVHYNIWVQADPNLKQEFIGTDGTVGFINTWNGNNKAGEGRQEITNIVPNERVDLQLQFIRPFKSTMLGSTLTQNVQGNSTKVTSIVNGKSKYPMNLMNLVMDKMLGRDMDTNLYNLKTILEKQ</sequence>
<reference evidence="2 3" key="1">
    <citation type="submission" date="2013-09" db="EMBL/GenBank/DDBJ databases">
        <authorList>
            <person name="Zeng Z."/>
            <person name="Chen C."/>
        </authorList>
    </citation>
    <scope>NUCLEOTIDE SEQUENCE [LARGE SCALE GENOMIC DNA]</scope>
    <source>
        <strain evidence="2 3">WB 3.3-2</strain>
    </source>
</reference>
<name>A0A0A2M2T8_9FLAO</name>
<keyword evidence="1" id="KW-1133">Transmembrane helix</keyword>
<dbReference type="InterPro" id="IPR023393">
    <property type="entry name" value="START-like_dom_sf"/>
</dbReference>
<evidence type="ECO:0000313" key="2">
    <source>
        <dbReference type="EMBL" id="KGO86967.1"/>
    </source>
</evidence>
<keyword evidence="1" id="KW-0812">Transmembrane</keyword>
<accession>A0A0A2M2T8</accession>
<proteinExistence type="predicted"/>
<protein>
    <recommendedName>
        <fullName evidence="4">Polyketide cyclase</fullName>
    </recommendedName>
</protein>
<dbReference type="Gene3D" id="3.30.530.20">
    <property type="match status" value="1"/>
</dbReference>
<dbReference type="OrthoDB" id="9807923at2"/>
<dbReference type="AlphaFoldDB" id="A0A0A2M2T8"/>
<dbReference type="STRING" id="1121895.GCA_000378485_01991"/>
<dbReference type="eggNOG" id="COG1670">
    <property type="taxonomic scope" value="Bacteria"/>
</dbReference>
<comment type="caution">
    <text evidence="2">The sequence shown here is derived from an EMBL/GenBank/DDBJ whole genome shotgun (WGS) entry which is preliminary data.</text>
</comment>
<dbReference type="RefSeq" id="WP_020213150.1">
    <property type="nucleotide sequence ID" value="NZ_JRLX01000007.1"/>
</dbReference>
<dbReference type="CDD" id="cd07818">
    <property type="entry name" value="SRPBCC_1"/>
    <property type="match status" value="1"/>
</dbReference>
<dbReference type="SUPFAM" id="SSF55961">
    <property type="entry name" value="Bet v1-like"/>
    <property type="match status" value="1"/>
</dbReference>